<sequence length="272" mass="28557">MTATNLNNSPTVALTQLYPLLGADQGPVDYQRLADLYAYPAGQTTVRANMVATIDGAATGTDGLSGGINNPADFVVFQVLRALAQVVLVGAGTARKEGYRHIKAPAALNHLREASGITAPLELALVSRSGELPAPLLEQGPGLPKPIVFTTAAGRSRLLQDHGQARVIVAERDGSVDLPTVLERLKELGLSRILTEGGPSLLAQFIDQSLLHELCLTTVNLLHPGSSLGITSAPAMTPQIHGAELGSLLYGNGTVLANWKITNRAPDTQRAQ</sequence>
<feature type="domain" description="Bacterial bifunctional deaminase-reductase C-terminal" evidence="4">
    <location>
        <begin position="45"/>
        <end position="219"/>
    </location>
</feature>
<gene>
    <name evidence="5" type="ORF">V5R04_07565</name>
</gene>
<name>A0AAU7E1H7_9MICO</name>
<dbReference type="Pfam" id="PF01872">
    <property type="entry name" value="RibD_C"/>
    <property type="match status" value="1"/>
</dbReference>
<evidence type="ECO:0000256" key="2">
    <source>
        <dbReference type="ARBA" id="ARBA00022857"/>
    </source>
</evidence>
<dbReference type="PANTHER" id="PTHR38011">
    <property type="entry name" value="DIHYDROFOLATE REDUCTASE FAMILY PROTEIN (AFU_ORTHOLOGUE AFUA_8G06820)"/>
    <property type="match status" value="1"/>
</dbReference>
<evidence type="ECO:0000256" key="1">
    <source>
        <dbReference type="ARBA" id="ARBA00005104"/>
    </source>
</evidence>
<accession>A0AAU7E1H7</accession>
<dbReference type="PANTHER" id="PTHR38011:SF7">
    <property type="entry name" value="2,5-DIAMINO-6-RIBOSYLAMINO-4(3H)-PYRIMIDINONE 5'-PHOSPHATE REDUCTASE"/>
    <property type="match status" value="1"/>
</dbReference>
<dbReference type="Gene3D" id="3.40.430.10">
    <property type="entry name" value="Dihydrofolate Reductase, subunit A"/>
    <property type="match status" value="1"/>
</dbReference>
<evidence type="ECO:0000256" key="3">
    <source>
        <dbReference type="ARBA" id="ARBA00023002"/>
    </source>
</evidence>
<evidence type="ECO:0000259" key="4">
    <source>
        <dbReference type="Pfam" id="PF01872"/>
    </source>
</evidence>
<protein>
    <submittedName>
        <fullName evidence="5">Dihydrofolate reductase family protein</fullName>
    </submittedName>
</protein>
<dbReference type="GO" id="GO:0008703">
    <property type="term" value="F:5-amino-6-(5-phosphoribosylamino)uracil reductase activity"/>
    <property type="evidence" value="ECO:0007669"/>
    <property type="project" value="InterPro"/>
</dbReference>
<dbReference type="InterPro" id="IPR002734">
    <property type="entry name" value="RibDG_C"/>
</dbReference>
<dbReference type="SUPFAM" id="SSF53597">
    <property type="entry name" value="Dihydrofolate reductase-like"/>
    <property type="match status" value="1"/>
</dbReference>
<dbReference type="InterPro" id="IPR024072">
    <property type="entry name" value="DHFR-like_dom_sf"/>
</dbReference>
<organism evidence="5">
    <name type="scientific">Jonesiaceae bacterium BS-20</name>
    <dbReference type="NCBI Taxonomy" id="3120821"/>
    <lineage>
        <taxon>Bacteria</taxon>
        <taxon>Bacillati</taxon>
        <taxon>Actinomycetota</taxon>
        <taxon>Actinomycetes</taxon>
        <taxon>Micrococcales</taxon>
        <taxon>Jonesiaceae</taxon>
    </lineage>
</organism>
<reference evidence="5" key="1">
    <citation type="submission" date="2024-02" db="EMBL/GenBank/DDBJ databases">
        <title>Tomenella chthoni gen. nov. sp. nov., a member of the family Jonesiaceae isolated from bat guano.</title>
        <authorList>
            <person name="Miller S.L."/>
            <person name="King J."/>
            <person name="Sankaranarayanan K."/>
            <person name="Lawson P.A."/>
        </authorList>
    </citation>
    <scope>NUCLEOTIDE SEQUENCE</scope>
    <source>
        <strain evidence="5">BS-20</strain>
    </source>
</reference>
<comment type="pathway">
    <text evidence="1">Cofactor biosynthesis; riboflavin biosynthesis.</text>
</comment>
<evidence type="ECO:0000313" key="5">
    <source>
        <dbReference type="EMBL" id="XBH23056.1"/>
    </source>
</evidence>
<dbReference type="AlphaFoldDB" id="A0AAU7E1H7"/>
<dbReference type="InterPro" id="IPR050765">
    <property type="entry name" value="Riboflavin_Biosynth_HTPR"/>
</dbReference>
<dbReference type="EMBL" id="CP146203">
    <property type="protein sequence ID" value="XBH23056.1"/>
    <property type="molecule type" value="Genomic_DNA"/>
</dbReference>
<dbReference type="GO" id="GO:0009231">
    <property type="term" value="P:riboflavin biosynthetic process"/>
    <property type="evidence" value="ECO:0007669"/>
    <property type="project" value="InterPro"/>
</dbReference>
<proteinExistence type="predicted"/>
<keyword evidence="3" id="KW-0560">Oxidoreductase</keyword>
<keyword evidence="2" id="KW-0521">NADP</keyword>